<sequence>MQSLITAAKDASGEMKIDVAQLRAEYETMAAGVRWAFDVIGRKGNLEKEWTSDRFDQVARACNQFGPQVWTHIASVRSTFDERTLALAEGTERLEASLITLQHCFEYKQRFQERWNNQISSWAANQNKTNQKAFDALSELDRRQLELARRQEAERQFRDEATQGLQQETDRRLTEKAATIKA</sequence>
<reference evidence="2 3" key="1">
    <citation type="submission" date="2019-09" db="EMBL/GenBank/DDBJ databases">
        <title>Draft genome of the ectomycorrhizal ascomycete Sphaerosporella brunnea.</title>
        <authorList>
            <consortium name="DOE Joint Genome Institute"/>
            <person name="Benucci G.M."/>
            <person name="Marozzi G."/>
            <person name="Antonielli L."/>
            <person name="Sanchez S."/>
            <person name="Marco P."/>
            <person name="Wang X."/>
            <person name="Falini L.B."/>
            <person name="Barry K."/>
            <person name="Haridas S."/>
            <person name="Lipzen A."/>
            <person name="Labutti K."/>
            <person name="Grigoriev I.V."/>
            <person name="Murat C."/>
            <person name="Martin F."/>
            <person name="Albertini E."/>
            <person name="Donnini D."/>
            <person name="Bonito G."/>
        </authorList>
    </citation>
    <scope>NUCLEOTIDE SEQUENCE [LARGE SCALE GENOMIC DNA]</scope>
    <source>
        <strain evidence="2 3">Sb_GMNB300</strain>
    </source>
</reference>
<feature type="region of interest" description="Disordered" evidence="1">
    <location>
        <begin position="153"/>
        <end position="182"/>
    </location>
</feature>
<keyword evidence="3" id="KW-1185">Reference proteome</keyword>
<name>A0A5J5EMH0_9PEZI</name>
<evidence type="ECO:0000313" key="2">
    <source>
        <dbReference type="EMBL" id="KAA8895918.1"/>
    </source>
</evidence>
<dbReference type="AlphaFoldDB" id="A0A5J5EMH0"/>
<dbReference type="Proteomes" id="UP000326924">
    <property type="component" value="Unassembled WGS sequence"/>
</dbReference>
<dbReference type="EMBL" id="VXIS01000236">
    <property type="protein sequence ID" value="KAA8895918.1"/>
    <property type="molecule type" value="Genomic_DNA"/>
</dbReference>
<proteinExistence type="predicted"/>
<evidence type="ECO:0000313" key="3">
    <source>
        <dbReference type="Proteomes" id="UP000326924"/>
    </source>
</evidence>
<dbReference type="InParanoid" id="A0A5J5EMH0"/>
<evidence type="ECO:0000256" key="1">
    <source>
        <dbReference type="SAM" id="MobiDB-lite"/>
    </source>
</evidence>
<accession>A0A5J5EMH0</accession>
<organism evidence="2 3">
    <name type="scientific">Sphaerosporella brunnea</name>
    <dbReference type="NCBI Taxonomy" id="1250544"/>
    <lineage>
        <taxon>Eukaryota</taxon>
        <taxon>Fungi</taxon>
        <taxon>Dikarya</taxon>
        <taxon>Ascomycota</taxon>
        <taxon>Pezizomycotina</taxon>
        <taxon>Pezizomycetes</taxon>
        <taxon>Pezizales</taxon>
        <taxon>Pyronemataceae</taxon>
        <taxon>Sphaerosporella</taxon>
    </lineage>
</organism>
<protein>
    <submittedName>
        <fullName evidence="2">Uncharacterized protein</fullName>
    </submittedName>
</protein>
<gene>
    <name evidence="2" type="ORF">FN846DRAFT_911211</name>
</gene>
<comment type="caution">
    <text evidence="2">The sequence shown here is derived from an EMBL/GenBank/DDBJ whole genome shotgun (WGS) entry which is preliminary data.</text>
</comment>